<comment type="caution">
    <text evidence="3">The sequence shown here is derived from an EMBL/GenBank/DDBJ whole genome shotgun (WGS) entry which is preliminary data.</text>
</comment>
<sequence length="397" mass="43036">MVNALFYFVALVAFALVGLVLRRRQHGRRKPTQLPMVLILAALGAAFFFLAPASQAVESRIVPSLGRLLSNICTLVAAYGFLTLMLHVSHPPEQIRSRSRWRLLALVVALAVMAVMFLASHPPSGTGVFTGLYRSQPTLAVYTMVYSAYLGVAVVDVAWLGFRSVRHVRGYLRVGMVIVSVGCLLALGYVTQKVLSILTELFGGGAAEQLCAGPFSTVGCTFSVGMPALSVLAIIVGAAVPPLGPRIEAAVRWPARLRAHRRLRPLWEALYDAVPEIALTSPQAVQGSVPRRDMEFRLYRRVIEISDGLLVLRPYRDPEATPAHRERAERAGLTGRDLAAAVEAADVDTALRRRRAGVPAVDEATPVESPPESDLVAETAWLTLVSSALVRVMTEKS</sequence>
<organism evidence="3 4">
    <name type="scientific">Solihabitans fulvus</name>
    <dbReference type="NCBI Taxonomy" id="1892852"/>
    <lineage>
        <taxon>Bacteria</taxon>
        <taxon>Bacillati</taxon>
        <taxon>Actinomycetota</taxon>
        <taxon>Actinomycetes</taxon>
        <taxon>Pseudonocardiales</taxon>
        <taxon>Pseudonocardiaceae</taxon>
        <taxon>Solihabitans</taxon>
    </lineage>
</organism>
<feature type="transmembrane region" description="Helical" evidence="1">
    <location>
        <begin position="34"/>
        <end position="56"/>
    </location>
</feature>
<dbReference type="Proteomes" id="UP000323454">
    <property type="component" value="Unassembled WGS sequence"/>
</dbReference>
<keyword evidence="4" id="KW-1185">Reference proteome</keyword>
<reference evidence="3 4" key="1">
    <citation type="submission" date="2019-09" db="EMBL/GenBank/DDBJ databases">
        <title>Goodfellowia gen. nov., a new genus of the Pseudonocardineae related to Actinoalloteichus, containing Goodfellowia coeruleoviolacea gen. nov., comb. nov. gen. nov., comb. nov.</title>
        <authorList>
            <person name="Labeda D."/>
        </authorList>
    </citation>
    <scope>NUCLEOTIDE SEQUENCE [LARGE SCALE GENOMIC DNA]</scope>
    <source>
        <strain evidence="3 4">AN110305</strain>
    </source>
</reference>
<dbReference type="EMBL" id="VUOB01000058">
    <property type="protein sequence ID" value="KAA2255219.1"/>
    <property type="molecule type" value="Genomic_DNA"/>
</dbReference>
<proteinExistence type="predicted"/>
<keyword evidence="1" id="KW-1133">Transmembrane helix</keyword>
<evidence type="ECO:0000313" key="3">
    <source>
        <dbReference type="EMBL" id="KAA2255219.1"/>
    </source>
</evidence>
<feature type="domain" description="DUF6545" evidence="2">
    <location>
        <begin position="252"/>
        <end position="389"/>
    </location>
</feature>
<dbReference type="AlphaFoldDB" id="A0A5B2WXV2"/>
<keyword evidence="1" id="KW-0812">Transmembrane</keyword>
<name>A0A5B2WXV2_9PSEU</name>
<keyword evidence="1" id="KW-0472">Membrane</keyword>
<feature type="transmembrane region" description="Helical" evidence="1">
    <location>
        <begin position="101"/>
        <end position="119"/>
    </location>
</feature>
<feature type="transmembrane region" description="Helical" evidence="1">
    <location>
        <begin position="68"/>
        <end position="89"/>
    </location>
</feature>
<dbReference type="InterPro" id="IPR046675">
    <property type="entry name" value="DUF6545"/>
</dbReference>
<dbReference type="NCBIfam" id="NF042915">
    <property type="entry name" value="MAB_1171c_fam"/>
    <property type="match status" value="1"/>
</dbReference>
<evidence type="ECO:0000256" key="1">
    <source>
        <dbReference type="SAM" id="Phobius"/>
    </source>
</evidence>
<evidence type="ECO:0000313" key="4">
    <source>
        <dbReference type="Proteomes" id="UP000323454"/>
    </source>
</evidence>
<gene>
    <name evidence="3" type="ORF">F0L68_28775</name>
</gene>
<feature type="transmembrane region" description="Helical" evidence="1">
    <location>
        <begin position="139"/>
        <end position="159"/>
    </location>
</feature>
<feature type="transmembrane region" description="Helical" evidence="1">
    <location>
        <begin position="171"/>
        <end position="190"/>
    </location>
</feature>
<dbReference type="RefSeq" id="WP_149852973.1">
    <property type="nucleotide sequence ID" value="NZ_VUOB01000058.1"/>
</dbReference>
<dbReference type="OrthoDB" id="3685619at2"/>
<dbReference type="Pfam" id="PF20182">
    <property type="entry name" value="DUF6545"/>
    <property type="match status" value="1"/>
</dbReference>
<dbReference type="InterPro" id="IPR050039">
    <property type="entry name" value="MAB_1171c-like"/>
</dbReference>
<feature type="transmembrane region" description="Helical" evidence="1">
    <location>
        <begin position="6"/>
        <end position="22"/>
    </location>
</feature>
<accession>A0A5B2WXV2</accession>
<protein>
    <recommendedName>
        <fullName evidence="2">DUF6545 domain-containing protein</fullName>
    </recommendedName>
</protein>
<evidence type="ECO:0000259" key="2">
    <source>
        <dbReference type="Pfam" id="PF20182"/>
    </source>
</evidence>
<reference evidence="3 4" key="2">
    <citation type="submission" date="2019-09" db="EMBL/GenBank/DDBJ databases">
        <authorList>
            <person name="Jin C."/>
        </authorList>
    </citation>
    <scope>NUCLEOTIDE SEQUENCE [LARGE SCALE GENOMIC DNA]</scope>
    <source>
        <strain evidence="3 4">AN110305</strain>
    </source>
</reference>